<evidence type="ECO:0000313" key="3">
    <source>
        <dbReference type="Proteomes" id="UP001244011"/>
    </source>
</evidence>
<feature type="compositionally biased region" description="Basic and acidic residues" evidence="1">
    <location>
        <begin position="313"/>
        <end position="343"/>
    </location>
</feature>
<feature type="region of interest" description="Disordered" evidence="1">
    <location>
        <begin position="305"/>
        <end position="394"/>
    </location>
</feature>
<evidence type="ECO:0000313" key="2">
    <source>
        <dbReference type="EMBL" id="KAK1769657.1"/>
    </source>
</evidence>
<dbReference type="RefSeq" id="XP_060285870.1">
    <property type="nucleotide sequence ID" value="XM_060427310.1"/>
</dbReference>
<feature type="compositionally biased region" description="Low complexity" evidence="1">
    <location>
        <begin position="415"/>
        <end position="425"/>
    </location>
</feature>
<gene>
    <name evidence="2" type="ORF">QBC33DRAFT_531516</name>
</gene>
<sequence length="504" mass="55433">MNCLHHTKTLVESFNALADEVQSLIDRKTILEHKLRFAHEQYQYLADKYAPAVPEISETLAKLQLPPDLHPSTVEATNFVPLPRRGQSDSQHHIALFIREGRKAAQKLAISADMSKGSGSDKEALSPFSATETMTSLSTVLEQDFTVEGRKGLLECPFSKKYDVAEEPNVVSVAADAATDDPTPHRSTDPICAAMYEETMSAPAPSAGHGSASKCPIRFLDQHSPEEIAQYVEKHKHQIPRSHEVCVRRYQKTQDQIRKIDAKYGNFSSMIKGLSQLHQPMLPTAEQEDAVGGASNDRVETWANGVSVSEAGDPEKPEDQKPESSMGEERESHFDRPLNEVRVGESPSRPWGISIPVYSAPNQRDHPHPRRESSPAAPVRMPSPVPTPQVEGTAARKCPFDHTKLAFASPFPKGEAPLASAAAAEPEPRIERPSTPVKNPFPPASYLPPPTMPTFVNPPPPVPETKEDKPASTPQTVFNITGPVFIGYPMEQAMQFMQNFQGAR</sequence>
<accession>A0AAJ0C6K5</accession>
<comment type="caution">
    <text evidence="2">The sequence shown here is derived from an EMBL/GenBank/DDBJ whole genome shotgun (WGS) entry which is preliminary data.</text>
</comment>
<protein>
    <submittedName>
        <fullName evidence="2">Uncharacterized protein</fullName>
    </submittedName>
</protein>
<evidence type="ECO:0000256" key="1">
    <source>
        <dbReference type="SAM" id="MobiDB-lite"/>
    </source>
</evidence>
<dbReference type="Proteomes" id="UP001244011">
    <property type="component" value="Unassembled WGS sequence"/>
</dbReference>
<reference evidence="2" key="1">
    <citation type="submission" date="2023-06" db="EMBL/GenBank/DDBJ databases">
        <title>Genome-scale phylogeny and comparative genomics of the fungal order Sordariales.</title>
        <authorList>
            <consortium name="Lawrence Berkeley National Laboratory"/>
            <person name="Hensen N."/>
            <person name="Bonometti L."/>
            <person name="Westerberg I."/>
            <person name="Brannstrom I.O."/>
            <person name="Guillou S."/>
            <person name="Cros-Aarteil S."/>
            <person name="Calhoun S."/>
            <person name="Haridas S."/>
            <person name="Kuo A."/>
            <person name="Mondo S."/>
            <person name="Pangilinan J."/>
            <person name="Riley R."/>
            <person name="Labutti K."/>
            <person name="Andreopoulos B."/>
            <person name="Lipzen A."/>
            <person name="Chen C."/>
            <person name="Yanf M."/>
            <person name="Daum C."/>
            <person name="Ng V."/>
            <person name="Clum A."/>
            <person name="Steindorff A."/>
            <person name="Ohm R."/>
            <person name="Martin F."/>
            <person name="Silar P."/>
            <person name="Natvig D."/>
            <person name="Lalanne C."/>
            <person name="Gautier V."/>
            <person name="Ament-Velasquez S.L."/>
            <person name="Kruys A."/>
            <person name="Hutchinson M.I."/>
            <person name="Powell A.J."/>
            <person name="Barry K."/>
            <person name="Miller A.N."/>
            <person name="Grigoriev I.V."/>
            <person name="Debuchy R."/>
            <person name="Gladieux P."/>
            <person name="Thoren M.H."/>
            <person name="Johannesson H."/>
        </authorList>
    </citation>
    <scope>NUCLEOTIDE SEQUENCE</scope>
    <source>
        <strain evidence="2">8032-3</strain>
    </source>
</reference>
<dbReference type="EMBL" id="MU839002">
    <property type="protein sequence ID" value="KAK1769657.1"/>
    <property type="molecule type" value="Genomic_DNA"/>
</dbReference>
<keyword evidence="3" id="KW-1185">Reference proteome</keyword>
<dbReference type="GeneID" id="85310497"/>
<name>A0AAJ0C6K5_9PEZI</name>
<feature type="region of interest" description="Disordered" evidence="1">
    <location>
        <begin position="407"/>
        <end position="476"/>
    </location>
</feature>
<proteinExistence type="predicted"/>
<dbReference type="AlphaFoldDB" id="A0AAJ0C6K5"/>
<feature type="compositionally biased region" description="Pro residues" evidence="1">
    <location>
        <begin position="439"/>
        <end position="463"/>
    </location>
</feature>
<feature type="compositionally biased region" description="Basic and acidic residues" evidence="1">
    <location>
        <begin position="363"/>
        <end position="373"/>
    </location>
</feature>
<organism evidence="2 3">
    <name type="scientific">Phialemonium atrogriseum</name>
    <dbReference type="NCBI Taxonomy" id="1093897"/>
    <lineage>
        <taxon>Eukaryota</taxon>
        <taxon>Fungi</taxon>
        <taxon>Dikarya</taxon>
        <taxon>Ascomycota</taxon>
        <taxon>Pezizomycotina</taxon>
        <taxon>Sordariomycetes</taxon>
        <taxon>Sordariomycetidae</taxon>
        <taxon>Cephalothecales</taxon>
        <taxon>Cephalothecaceae</taxon>
        <taxon>Phialemonium</taxon>
    </lineage>
</organism>